<keyword evidence="2" id="KW-0963">Cytoplasm</keyword>
<evidence type="ECO:0000256" key="4">
    <source>
        <dbReference type="ARBA" id="ARBA00023159"/>
    </source>
</evidence>
<dbReference type="PROSITE" id="PS50930">
    <property type="entry name" value="HTH_LYTTR"/>
    <property type="match status" value="1"/>
</dbReference>
<organism evidence="10 11">
    <name type="scientific">Candidatus Mediterraneibacter stercoravium</name>
    <dbReference type="NCBI Taxonomy" id="2838685"/>
    <lineage>
        <taxon>Bacteria</taxon>
        <taxon>Bacillati</taxon>
        <taxon>Bacillota</taxon>
        <taxon>Clostridia</taxon>
        <taxon>Lachnospirales</taxon>
        <taxon>Lachnospiraceae</taxon>
        <taxon>Mediterraneibacter</taxon>
    </lineage>
</organism>
<dbReference type="AlphaFoldDB" id="A0A9D2K0Y1"/>
<dbReference type="GO" id="GO:0003677">
    <property type="term" value="F:DNA binding"/>
    <property type="evidence" value="ECO:0007669"/>
    <property type="project" value="UniProtKB-KW"/>
</dbReference>
<reference evidence="10" key="1">
    <citation type="journal article" date="2021" name="PeerJ">
        <title>Extensive microbial diversity within the chicken gut microbiome revealed by metagenomics and culture.</title>
        <authorList>
            <person name="Gilroy R."/>
            <person name="Ravi A."/>
            <person name="Getino M."/>
            <person name="Pursley I."/>
            <person name="Horton D.L."/>
            <person name="Alikhan N.F."/>
            <person name="Baker D."/>
            <person name="Gharbi K."/>
            <person name="Hall N."/>
            <person name="Watson M."/>
            <person name="Adriaenssens E.M."/>
            <person name="Foster-Nyarko E."/>
            <person name="Jarju S."/>
            <person name="Secka A."/>
            <person name="Antonio M."/>
            <person name="Oren A."/>
            <person name="Chaudhuri R.R."/>
            <person name="La Ragione R."/>
            <person name="Hildebrand F."/>
            <person name="Pallen M.J."/>
        </authorList>
    </citation>
    <scope>NUCLEOTIDE SEQUENCE</scope>
    <source>
        <strain evidence="10">CHK196-3914</strain>
    </source>
</reference>
<accession>A0A9D2K0Y1</accession>
<evidence type="ECO:0000256" key="3">
    <source>
        <dbReference type="ARBA" id="ARBA00023012"/>
    </source>
</evidence>
<feature type="domain" description="Response regulatory" evidence="8">
    <location>
        <begin position="3"/>
        <end position="127"/>
    </location>
</feature>
<evidence type="ECO:0000259" key="9">
    <source>
        <dbReference type="PROSITE" id="PS50930"/>
    </source>
</evidence>
<keyword evidence="4" id="KW-0010">Activator</keyword>
<proteinExistence type="predicted"/>
<feature type="modified residue" description="4-aspartylphosphate" evidence="7">
    <location>
        <position position="60"/>
    </location>
</feature>
<name>A0A9D2K0Y1_9FIRM</name>
<feature type="domain" description="HTH LytTR-type" evidence="9">
    <location>
        <begin position="155"/>
        <end position="246"/>
    </location>
</feature>
<gene>
    <name evidence="10" type="ORF">H9723_04905</name>
</gene>
<dbReference type="InterPro" id="IPR007492">
    <property type="entry name" value="LytTR_DNA-bd_dom"/>
</dbReference>
<keyword evidence="3" id="KW-0902">Two-component regulatory system</keyword>
<comment type="function">
    <text evidence="5">May play the central regulatory role in sporulation. It may be an element of the effector pathway responsible for the activation of sporulation genes in response to nutritional stress. Spo0A may act in concert with spo0H (a sigma factor) to control the expression of some genes that are critical to the sporulation process.</text>
</comment>
<evidence type="ECO:0000256" key="6">
    <source>
        <dbReference type="ARBA" id="ARBA00037164"/>
    </source>
</evidence>
<dbReference type="SMART" id="SM00448">
    <property type="entry name" value="REC"/>
    <property type="match status" value="1"/>
</dbReference>
<dbReference type="Proteomes" id="UP000824116">
    <property type="component" value="Unassembled WGS sequence"/>
</dbReference>
<evidence type="ECO:0000259" key="8">
    <source>
        <dbReference type="PROSITE" id="PS50110"/>
    </source>
</evidence>
<dbReference type="Gene3D" id="2.40.50.1020">
    <property type="entry name" value="LytTr DNA-binding domain"/>
    <property type="match status" value="1"/>
</dbReference>
<dbReference type="EMBL" id="DXAY01000116">
    <property type="protein sequence ID" value="HIZ74571.1"/>
    <property type="molecule type" value="Genomic_DNA"/>
</dbReference>
<dbReference type="InterPro" id="IPR001789">
    <property type="entry name" value="Sig_transdc_resp-reg_receiver"/>
</dbReference>
<dbReference type="GO" id="GO:0000156">
    <property type="term" value="F:phosphorelay response regulator activity"/>
    <property type="evidence" value="ECO:0007669"/>
    <property type="project" value="InterPro"/>
</dbReference>
<dbReference type="PANTHER" id="PTHR37299:SF3">
    <property type="entry name" value="STAGE 0 SPORULATION PROTEIN A HOMOLOG"/>
    <property type="match status" value="1"/>
</dbReference>
<comment type="caution">
    <text evidence="10">The sequence shown here is derived from an EMBL/GenBank/DDBJ whole genome shotgun (WGS) entry which is preliminary data.</text>
</comment>
<dbReference type="Gene3D" id="3.40.50.2300">
    <property type="match status" value="1"/>
</dbReference>
<dbReference type="PROSITE" id="PS50110">
    <property type="entry name" value="RESPONSE_REGULATORY"/>
    <property type="match status" value="1"/>
</dbReference>
<dbReference type="Pfam" id="PF04397">
    <property type="entry name" value="LytTR"/>
    <property type="match status" value="1"/>
</dbReference>
<evidence type="ECO:0000256" key="5">
    <source>
        <dbReference type="ARBA" id="ARBA00024867"/>
    </source>
</evidence>
<dbReference type="SUPFAM" id="SSF52172">
    <property type="entry name" value="CheY-like"/>
    <property type="match status" value="1"/>
</dbReference>
<evidence type="ECO:0000313" key="10">
    <source>
        <dbReference type="EMBL" id="HIZ74571.1"/>
    </source>
</evidence>
<dbReference type="InterPro" id="IPR046947">
    <property type="entry name" value="LytR-like"/>
</dbReference>
<comment type="function">
    <text evidence="6">Required for high-level post-exponential phase expression of a series of secreted proteins.</text>
</comment>
<protein>
    <recommendedName>
        <fullName evidence="1">Stage 0 sporulation protein A homolog</fullName>
    </recommendedName>
</protein>
<keyword evidence="7" id="KW-0597">Phosphoprotein</keyword>
<reference evidence="10" key="2">
    <citation type="submission" date="2021-04" db="EMBL/GenBank/DDBJ databases">
        <authorList>
            <person name="Gilroy R."/>
        </authorList>
    </citation>
    <scope>NUCLEOTIDE SEQUENCE</scope>
    <source>
        <strain evidence="10">CHK196-3914</strain>
    </source>
</reference>
<dbReference type="InterPro" id="IPR011006">
    <property type="entry name" value="CheY-like_superfamily"/>
</dbReference>
<evidence type="ECO:0000256" key="7">
    <source>
        <dbReference type="PROSITE-ProRule" id="PRU00169"/>
    </source>
</evidence>
<sequence>MIPIYLCDDDPAVRRAVRSELEKEILISGYDMEVVCDTGSPRKLLDAARENGKRGIYFLDVDLKDGKYTGFTLGQEIRREDTRGFLVYVTAFGELAFETFRYKLEALDYIVKDDPEEMFRGIRRCLNVITERVQNEQEEDRPYFTVKFMDTVRHIPVDDILYFETGGKSHRIILHGIKGNIDFTGSIRDLQKSLGKQFLRVHRAYLANVSHIRELDVRDKKIVFTNGEECFFSRKVKNELFRLLDLDFQT</sequence>
<dbReference type="Pfam" id="PF00072">
    <property type="entry name" value="Response_reg"/>
    <property type="match status" value="1"/>
</dbReference>
<dbReference type="PANTHER" id="PTHR37299">
    <property type="entry name" value="TRANSCRIPTIONAL REGULATOR-RELATED"/>
    <property type="match status" value="1"/>
</dbReference>
<dbReference type="SMART" id="SM00850">
    <property type="entry name" value="LytTR"/>
    <property type="match status" value="1"/>
</dbReference>
<evidence type="ECO:0000256" key="2">
    <source>
        <dbReference type="ARBA" id="ARBA00022490"/>
    </source>
</evidence>
<evidence type="ECO:0000256" key="1">
    <source>
        <dbReference type="ARBA" id="ARBA00018672"/>
    </source>
</evidence>
<keyword evidence="10" id="KW-0238">DNA-binding</keyword>
<evidence type="ECO:0000313" key="11">
    <source>
        <dbReference type="Proteomes" id="UP000824116"/>
    </source>
</evidence>